<feature type="transmembrane region" description="Helical" evidence="1">
    <location>
        <begin position="167"/>
        <end position="185"/>
    </location>
</feature>
<organism evidence="3 4">
    <name type="scientific">Flavobacterium branchiophilum</name>
    <dbReference type="NCBI Taxonomy" id="55197"/>
    <lineage>
        <taxon>Bacteria</taxon>
        <taxon>Pseudomonadati</taxon>
        <taxon>Bacteroidota</taxon>
        <taxon>Flavobacteriia</taxon>
        <taxon>Flavobacteriales</taxon>
        <taxon>Flavobacteriaceae</taxon>
        <taxon>Flavobacterium</taxon>
    </lineage>
</organism>
<comment type="caution">
    <text evidence="3">The sequence shown here is derived from an EMBL/GenBank/DDBJ whole genome shotgun (WGS) entry which is preliminary data.</text>
</comment>
<protein>
    <recommendedName>
        <fullName evidence="2">DUF8201 domain-containing protein</fullName>
    </recommendedName>
</protein>
<feature type="transmembrane region" description="Helical" evidence="1">
    <location>
        <begin position="218"/>
        <end position="236"/>
    </location>
</feature>
<keyword evidence="1" id="KW-1133">Transmembrane helix</keyword>
<feature type="transmembrane region" description="Helical" evidence="1">
    <location>
        <begin position="420"/>
        <end position="437"/>
    </location>
</feature>
<feature type="transmembrane region" description="Helical" evidence="1">
    <location>
        <begin position="91"/>
        <end position="110"/>
    </location>
</feature>
<evidence type="ECO:0000313" key="4">
    <source>
        <dbReference type="Proteomes" id="UP000320773"/>
    </source>
</evidence>
<feature type="transmembrane region" description="Helical" evidence="1">
    <location>
        <begin position="191"/>
        <end position="209"/>
    </location>
</feature>
<feature type="transmembrane region" description="Helical" evidence="1">
    <location>
        <begin position="285"/>
        <end position="308"/>
    </location>
</feature>
<name>A0A543G2T7_9FLAO</name>
<accession>A0A543G2T7</accession>
<dbReference type="EMBL" id="VFPJ01000001">
    <property type="protein sequence ID" value="TQM40379.1"/>
    <property type="molecule type" value="Genomic_DNA"/>
</dbReference>
<feature type="domain" description="DUF8201" evidence="2">
    <location>
        <begin position="1"/>
        <end position="426"/>
    </location>
</feature>
<proteinExistence type="predicted"/>
<dbReference type="NCBIfam" id="NF047510">
    <property type="entry name" value="LIC_10190_fam"/>
    <property type="match status" value="1"/>
</dbReference>
<dbReference type="Pfam" id="PF26626">
    <property type="entry name" value="DUF8201"/>
    <property type="match status" value="1"/>
</dbReference>
<dbReference type="AlphaFoldDB" id="A0A543G2T7"/>
<evidence type="ECO:0000256" key="1">
    <source>
        <dbReference type="SAM" id="Phobius"/>
    </source>
</evidence>
<dbReference type="InterPro" id="IPR058514">
    <property type="entry name" value="DUF8201"/>
</dbReference>
<evidence type="ECO:0000259" key="2">
    <source>
        <dbReference type="Pfam" id="PF26626"/>
    </source>
</evidence>
<feature type="transmembrane region" description="Helical" evidence="1">
    <location>
        <begin position="51"/>
        <end position="68"/>
    </location>
</feature>
<feature type="transmembrane region" description="Helical" evidence="1">
    <location>
        <begin position="449"/>
        <end position="470"/>
    </location>
</feature>
<keyword evidence="1" id="KW-0812">Transmembrane</keyword>
<sequence>MFFIFTIVGKSFVLKIDSYNYYDTFDSFFIGISITGSFLNLWSLFFPTDGIALILLILISIVLFYYLYKKNTNIFKNQFNILCNYYKNKKYYLLAIVLITLIILFSSLVYPKLFDSDLYHIAAIRWNELYSVVPGLANFNNRFGFNSSILVLSAAFTFSTFFNQSLYIINALISLVFFIWLIKISFEHKGIVSFISLFFIYFFFEQYTLDISSPGTDLMPNILASFIFIKLLILGYNFKEKYLLYIIIPFFCITLKLSMTPVIVLSLFALHQKNKNKIFILKNTLIYAIVLVFPWIIRNIILTGYVLYPFEYIDLFNFDWKVPVENVVDIKKWVSSWARIPFKEHEEVLGKSFAEWFPIWWEAVILKNKILFYISILTPVFVLIKYFKNKLFFKKSFIFSIFICYLCFIFWFILAPDFRFSFSFILLLNSAIFFMFFEQIIAKIRYLDYVKFIFILSILLILIDKSFLLFTKDYKFDKINTYAILPKNYKKHVRRSGSEFTDNIYFNSKNEKIILYGVGPNNIQRCYDLVPCSPFLSNNLKLRGESLQDGFKFENKQ</sequence>
<feature type="transmembrane region" description="Helical" evidence="1">
    <location>
        <begin position="370"/>
        <end position="387"/>
    </location>
</feature>
<evidence type="ECO:0000313" key="3">
    <source>
        <dbReference type="EMBL" id="TQM40379.1"/>
    </source>
</evidence>
<keyword evidence="1" id="KW-0472">Membrane</keyword>
<feature type="transmembrane region" description="Helical" evidence="1">
    <location>
        <begin position="242"/>
        <end position="265"/>
    </location>
</feature>
<dbReference type="Proteomes" id="UP000320773">
    <property type="component" value="Unassembled WGS sequence"/>
</dbReference>
<dbReference type="InterPro" id="IPR058065">
    <property type="entry name" value="LIC_10190-like"/>
</dbReference>
<feature type="transmembrane region" description="Helical" evidence="1">
    <location>
        <begin position="396"/>
        <end position="414"/>
    </location>
</feature>
<reference evidence="3 4" key="1">
    <citation type="submission" date="2019-06" db="EMBL/GenBank/DDBJ databases">
        <title>Genomic Encyclopedia of Archaeal and Bacterial Type Strains, Phase II (KMG-II): from individual species to whole genera.</title>
        <authorList>
            <person name="Goeker M."/>
        </authorList>
    </citation>
    <scope>NUCLEOTIDE SEQUENCE [LARGE SCALE GENOMIC DNA]</scope>
    <source>
        <strain evidence="3 4">DSM 24789</strain>
    </source>
</reference>
<gene>
    <name evidence="3" type="ORF">BC670_1262</name>
</gene>
<feature type="transmembrane region" description="Helical" evidence="1">
    <location>
        <begin position="21"/>
        <end position="45"/>
    </location>
</feature>